<dbReference type="InterPro" id="IPR023849">
    <property type="entry name" value="TQXA_dom"/>
</dbReference>
<dbReference type="HOGENOM" id="CLU_046281_0_0_11"/>
<evidence type="ECO:0000256" key="1">
    <source>
        <dbReference type="SAM" id="MobiDB-lite"/>
    </source>
</evidence>
<name>K9F0Q3_9ACTO</name>
<feature type="domain" description="Thioester" evidence="4">
    <location>
        <begin position="77"/>
        <end position="193"/>
    </location>
</feature>
<keyword evidence="2" id="KW-0472">Membrane</keyword>
<evidence type="ECO:0000256" key="3">
    <source>
        <dbReference type="SAM" id="SignalP"/>
    </source>
</evidence>
<dbReference type="NCBIfam" id="TIGR03934">
    <property type="entry name" value="TQXA_dom"/>
    <property type="match status" value="1"/>
</dbReference>
<proteinExistence type="predicted"/>
<dbReference type="RefSeq" id="WP_007001052.1">
    <property type="nucleotide sequence ID" value="NZ_JH992955.1"/>
</dbReference>
<organism evidence="5 6">
    <name type="scientific">Actinobaculum massiliense ACS-171-V-Col2</name>
    <dbReference type="NCBI Taxonomy" id="883066"/>
    <lineage>
        <taxon>Bacteria</taxon>
        <taxon>Bacillati</taxon>
        <taxon>Actinomycetota</taxon>
        <taxon>Actinomycetes</taxon>
        <taxon>Actinomycetales</taxon>
        <taxon>Actinomycetaceae</taxon>
        <taxon>Actinobaculum</taxon>
    </lineage>
</organism>
<keyword evidence="6" id="KW-1185">Reference proteome</keyword>
<feature type="transmembrane region" description="Helical" evidence="2">
    <location>
        <begin position="413"/>
        <end position="432"/>
    </location>
</feature>
<gene>
    <name evidence="5" type="ORF">HMPREF9233_00846</name>
</gene>
<keyword evidence="2" id="KW-1133">Transmembrane helix</keyword>
<protein>
    <submittedName>
        <fullName evidence="5">TQXA domain-containing protein</fullName>
    </submittedName>
</protein>
<comment type="caution">
    <text evidence="5">The sequence shown here is derived from an EMBL/GenBank/DDBJ whole genome shotgun (WGS) entry which is preliminary data.</text>
</comment>
<dbReference type="Pfam" id="PF08341">
    <property type="entry name" value="TED"/>
    <property type="match status" value="1"/>
</dbReference>
<feature type="region of interest" description="Disordered" evidence="1">
    <location>
        <begin position="325"/>
        <end position="396"/>
    </location>
</feature>
<feature type="chain" id="PRO_5003929618" evidence="3">
    <location>
        <begin position="30"/>
        <end position="442"/>
    </location>
</feature>
<dbReference type="Gene3D" id="1.10.150.480">
    <property type="match status" value="1"/>
</dbReference>
<sequence>MKIRQWPIVVLIIALCAASVALFSAGAHADDSGRKIPATIGSNDTRAYQVEFTRPDGAKGAVWSNLFIVNVQGEELRAYCLEQSVGLRRGEARLGDWDEFPGTNNFKTKKEIREKVAWIILNSYPTLDVKKFADQAGVTDLTEKEAITAIQSAIWHFTDGIEIRAWGNNSGRLDSDIQGRMRAVYNYLIGPANIGVAEHRVEAPQFALERGSAGEAVPGLVGPLKVKADQTLALTYRGDGTVVDAQGKKIDLGAVAAGTALYIKTSAPSAGSGIFTASVSGENITGSLVITPPNATASSHSQTIVLVKKNPVQREVSVSYSWKALTPKPEPKPVPTVTSKPVPNPVPTVTPEPEPTGLKSDEKQSGPQPASKVTGPPATIPEQAQPRGKVETQDQVKVQVPAPQLTESGAKSIKATALVFALLGSGVLVFAVKEWRKEAMKS</sequence>
<evidence type="ECO:0000313" key="6">
    <source>
        <dbReference type="Proteomes" id="UP000009888"/>
    </source>
</evidence>
<keyword evidence="3" id="KW-0732">Signal</keyword>
<accession>K9F0Q3</accession>
<evidence type="ECO:0000256" key="2">
    <source>
        <dbReference type="SAM" id="Phobius"/>
    </source>
</evidence>
<evidence type="ECO:0000259" key="4">
    <source>
        <dbReference type="Pfam" id="PF08341"/>
    </source>
</evidence>
<dbReference type="Proteomes" id="UP000009888">
    <property type="component" value="Unassembled WGS sequence"/>
</dbReference>
<feature type="signal peptide" evidence="3">
    <location>
        <begin position="1"/>
        <end position="29"/>
    </location>
</feature>
<feature type="compositionally biased region" description="Pro residues" evidence="1">
    <location>
        <begin position="342"/>
        <end position="354"/>
    </location>
</feature>
<dbReference type="STRING" id="202789.GCA_001457435_01279"/>
<dbReference type="eggNOG" id="COG3468">
    <property type="taxonomic scope" value="Bacteria"/>
</dbReference>
<dbReference type="PATRIC" id="fig|883066.3.peg.882"/>
<evidence type="ECO:0000313" key="5">
    <source>
        <dbReference type="EMBL" id="EKU95085.1"/>
    </source>
</evidence>
<keyword evidence="2" id="KW-0812">Transmembrane</keyword>
<dbReference type="EMBL" id="AGWL01000005">
    <property type="protein sequence ID" value="EKU95085.1"/>
    <property type="molecule type" value="Genomic_DNA"/>
</dbReference>
<dbReference type="InterPro" id="IPR013552">
    <property type="entry name" value="Thioester_dom"/>
</dbReference>
<dbReference type="AlphaFoldDB" id="K9F0Q3"/>
<reference evidence="5 6" key="1">
    <citation type="submission" date="2012-09" db="EMBL/GenBank/DDBJ databases">
        <title>The Genome Sequence of Actinobaculum massiliae ACS-171-V-COL2.</title>
        <authorList>
            <consortium name="The Broad Institute Genome Sequencing Platform"/>
            <person name="Earl A."/>
            <person name="Ward D."/>
            <person name="Feldgarden M."/>
            <person name="Gevers D."/>
            <person name="Saerens B."/>
            <person name="Vaneechoutte M."/>
            <person name="Walker B."/>
            <person name="Young S.K."/>
            <person name="Zeng Q."/>
            <person name="Gargeya S."/>
            <person name="Fitzgerald M."/>
            <person name="Haas B."/>
            <person name="Abouelleil A."/>
            <person name="Alvarado L."/>
            <person name="Arachchi H.M."/>
            <person name="Berlin A."/>
            <person name="Chapman S.B."/>
            <person name="Goldberg J."/>
            <person name="Griggs A."/>
            <person name="Gujja S."/>
            <person name="Hansen M."/>
            <person name="Howarth C."/>
            <person name="Imamovic A."/>
            <person name="Larimer J."/>
            <person name="McCowen C."/>
            <person name="Montmayeur A."/>
            <person name="Murphy C."/>
            <person name="Neiman D."/>
            <person name="Pearson M."/>
            <person name="Priest M."/>
            <person name="Roberts A."/>
            <person name="Saif S."/>
            <person name="Shea T."/>
            <person name="Sisk P."/>
            <person name="Sykes S."/>
            <person name="Wortman J."/>
            <person name="Nusbaum C."/>
            <person name="Birren B."/>
        </authorList>
    </citation>
    <scope>NUCLEOTIDE SEQUENCE [LARGE SCALE GENOMIC DNA]</scope>
    <source>
        <strain evidence="6">ACS-171-V-Col2</strain>
    </source>
</reference>